<dbReference type="GO" id="GO:0016758">
    <property type="term" value="F:hexosyltransferase activity"/>
    <property type="evidence" value="ECO:0007669"/>
    <property type="project" value="TreeGrafter"/>
</dbReference>
<organism evidence="3 4">
    <name type="scientific">Clostridium estertheticum</name>
    <dbReference type="NCBI Taxonomy" id="238834"/>
    <lineage>
        <taxon>Bacteria</taxon>
        <taxon>Bacillati</taxon>
        <taxon>Bacillota</taxon>
        <taxon>Clostridia</taxon>
        <taxon>Eubacteriales</taxon>
        <taxon>Clostridiaceae</taxon>
        <taxon>Clostridium</taxon>
    </lineage>
</organism>
<evidence type="ECO:0000313" key="3">
    <source>
        <dbReference type="EMBL" id="WAG60387.1"/>
    </source>
</evidence>
<accession>A0AA47EHM2</accession>
<dbReference type="Pfam" id="PF00534">
    <property type="entry name" value="Glycos_transf_1"/>
    <property type="match status" value="1"/>
</dbReference>
<gene>
    <name evidence="3" type="ORF">LL038_23160</name>
</gene>
<dbReference type="EMBL" id="CP086239">
    <property type="protein sequence ID" value="WAG60387.1"/>
    <property type="molecule type" value="Genomic_DNA"/>
</dbReference>
<dbReference type="Proteomes" id="UP001164733">
    <property type="component" value="Chromosome"/>
</dbReference>
<reference evidence="3" key="1">
    <citation type="submission" date="2021-11" db="EMBL/GenBank/DDBJ databases">
        <title>Clostridia strains as spoilage organisms.</title>
        <authorList>
            <person name="Wambui J."/>
            <person name="Stevens M.J.A."/>
            <person name="Stephan R."/>
        </authorList>
    </citation>
    <scope>NUCLEOTIDE SEQUENCE</scope>
    <source>
        <strain evidence="3">CF009</strain>
    </source>
</reference>
<protein>
    <submittedName>
        <fullName evidence="3">Glycosyltransferase family 4 protein</fullName>
    </submittedName>
</protein>
<dbReference type="RefSeq" id="WP_216122748.1">
    <property type="nucleotide sequence ID" value="NZ_CP086239.1"/>
</dbReference>
<evidence type="ECO:0000259" key="1">
    <source>
        <dbReference type="Pfam" id="PF00534"/>
    </source>
</evidence>
<proteinExistence type="predicted"/>
<name>A0AA47EHM2_9CLOT</name>
<dbReference type="CDD" id="cd03801">
    <property type="entry name" value="GT4_PimA-like"/>
    <property type="match status" value="1"/>
</dbReference>
<dbReference type="Pfam" id="PF13439">
    <property type="entry name" value="Glyco_transf_4"/>
    <property type="match status" value="1"/>
</dbReference>
<dbReference type="AlphaFoldDB" id="A0AA47EHM2"/>
<dbReference type="PANTHER" id="PTHR45947">
    <property type="entry name" value="SULFOQUINOVOSYL TRANSFERASE SQD2"/>
    <property type="match status" value="1"/>
</dbReference>
<dbReference type="InterPro" id="IPR001296">
    <property type="entry name" value="Glyco_trans_1"/>
</dbReference>
<dbReference type="InterPro" id="IPR028098">
    <property type="entry name" value="Glyco_trans_4-like_N"/>
</dbReference>
<evidence type="ECO:0000259" key="2">
    <source>
        <dbReference type="Pfam" id="PF13439"/>
    </source>
</evidence>
<dbReference type="PANTHER" id="PTHR45947:SF3">
    <property type="entry name" value="SULFOQUINOVOSYL TRANSFERASE SQD2"/>
    <property type="match status" value="1"/>
</dbReference>
<dbReference type="InterPro" id="IPR050194">
    <property type="entry name" value="Glycosyltransferase_grp1"/>
</dbReference>
<feature type="domain" description="Glycosyl transferase family 1" evidence="1">
    <location>
        <begin position="191"/>
        <end position="338"/>
    </location>
</feature>
<feature type="domain" description="Glycosyltransferase subfamily 4-like N-terminal" evidence="2">
    <location>
        <begin position="18"/>
        <end position="179"/>
    </location>
</feature>
<evidence type="ECO:0000313" key="4">
    <source>
        <dbReference type="Proteomes" id="UP001164733"/>
    </source>
</evidence>
<sequence>MNQHKVKILYVESTLESGGPTTQLFGIVRNLDRIKFEPIILTLSTEQINSSIKIFIENGIRVDSLNLSRAKFAVYGKYMLKKKIQEYKPDIIHSSGLRADGAINNLKLDYLHCMTIHNYVFDDYVSKFGAFVGKIASYYGLSAIKNCKYPICCSKTLQKMYCNILNKKLYAVQNGVDIDKFKTTNNQDEKNRIRLELGITDDRIVFLVVSTLIKRKDPLTIIRAFKEAKVDKEAVLIILGDGDLLNECKKESYNNIIIKGKVNNVQDYLKASDIYISASKSEGLPYSVIEAGSSGLNLVLSSIPQHIEIFEQNPMLVKSFEVGNIAKLASIIKEIANKDISLNNKKTIEHIRKNFSDKLMSKNYEKIYYRMIRNK</sequence>